<dbReference type="PANTHER" id="PTHR20932">
    <property type="entry name" value="LYSM AND PUTATIVE PEPTIDOGLYCAN-BINDING DOMAIN-CONTAINING PROTEIN"/>
    <property type="match status" value="1"/>
</dbReference>
<feature type="region of interest" description="Disordered" evidence="1">
    <location>
        <begin position="121"/>
        <end position="146"/>
    </location>
</feature>
<reference evidence="3" key="1">
    <citation type="submission" date="2023-01" db="EMBL/GenBank/DDBJ databases">
        <title>The chitinases involved in constricting ring structure development in the nematode-trapping fungus Drechslerella dactyloides.</title>
        <authorList>
            <person name="Wang R."/>
            <person name="Zhang L."/>
            <person name="Tang P."/>
            <person name="Li S."/>
            <person name="Liang L."/>
        </authorList>
    </citation>
    <scope>NUCLEOTIDE SEQUENCE</scope>
    <source>
        <strain evidence="3">YMF1.00031</strain>
    </source>
</reference>
<feature type="domain" description="LysM" evidence="2">
    <location>
        <begin position="160"/>
        <end position="193"/>
    </location>
</feature>
<dbReference type="AlphaFoldDB" id="A0AAD6NM22"/>
<organism evidence="3 4">
    <name type="scientific">Drechslerella dactyloides</name>
    <name type="common">Nematode-trapping fungus</name>
    <name type="synonym">Arthrobotrys dactyloides</name>
    <dbReference type="NCBI Taxonomy" id="74499"/>
    <lineage>
        <taxon>Eukaryota</taxon>
        <taxon>Fungi</taxon>
        <taxon>Dikarya</taxon>
        <taxon>Ascomycota</taxon>
        <taxon>Pezizomycotina</taxon>
        <taxon>Orbiliomycetes</taxon>
        <taxon>Orbiliales</taxon>
        <taxon>Orbiliaceae</taxon>
        <taxon>Drechslerella</taxon>
    </lineage>
</organism>
<dbReference type="InterPro" id="IPR045030">
    <property type="entry name" value="LYSM1-4"/>
</dbReference>
<name>A0AAD6NM22_DREDA</name>
<dbReference type="Gene3D" id="1.10.8.10">
    <property type="entry name" value="DNA helicase RuvA subunit, C-terminal domain"/>
    <property type="match status" value="1"/>
</dbReference>
<dbReference type="Pfam" id="PF01476">
    <property type="entry name" value="LysM"/>
    <property type="match status" value="1"/>
</dbReference>
<evidence type="ECO:0000313" key="4">
    <source>
        <dbReference type="Proteomes" id="UP001221413"/>
    </source>
</evidence>
<dbReference type="Gene3D" id="3.10.350.10">
    <property type="entry name" value="LysM domain"/>
    <property type="match status" value="1"/>
</dbReference>
<dbReference type="SUPFAM" id="SSF54106">
    <property type="entry name" value="LysM domain"/>
    <property type="match status" value="1"/>
</dbReference>
<dbReference type="EMBL" id="JAQGDS010000002">
    <property type="protein sequence ID" value="KAJ6263574.1"/>
    <property type="molecule type" value="Genomic_DNA"/>
</dbReference>
<keyword evidence="4" id="KW-1185">Reference proteome</keyword>
<comment type="caution">
    <text evidence="3">The sequence shown here is derived from an EMBL/GenBank/DDBJ whole genome shotgun (WGS) entry which is preliminary data.</text>
</comment>
<dbReference type="PANTHER" id="PTHR20932:SF31">
    <property type="entry name" value="RING-TYPE DOMAIN-CONTAINING PROTEIN"/>
    <property type="match status" value="1"/>
</dbReference>
<feature type="compositionally biased region" description="Low complexity" evidence="1">
    <location>
        <begin position="121"/>
        <end position="133"/>
    </location>
</feature>
<evidence type="ECO:0000313" key="3">
    <source>
        <dbReference type="EMBL" id="KAJ6263574.1"/>
    </source>
</evidence>
<protein>
    <recommendedName>
        <fullName evidence="2">LysM domain-containing protein</fullName>
    </recommendedName>
</protein>
<dbReference type="InterPro" id="IPR036779">
    <property type="entry name" value="LysM_dom_sf"/>
</dbReference>
<sequence length="303" mass="32190">MEEISRRAIGVSHGHVPGPREVISSHKADRIYTIINAPPPPSTACATCSRLLQDIRAEDATINEKSEKADGGGYYSSSCCARVVCASCAEQMILSKNALISSPPGPFCPIKRPLISSSSKATAITSAPPLRDSPSPPPPYTASETPTSASSAHILHYLSPNDTLASLSLLYDVPLATLRAYNRLYSDTLLPGRPYLLIPRTHYTGPSLSPSPIQPPESSTVTRFQVATKCVEYDIARVYLAAADWDLDAAVERYIADEAWERANSNSHASSSGGSSSRSGVGIVGGSKNGIVGSAGLRRGFFR</sequence>
<evidence type="ECO:0000256" key="1">
    <source>
        <dbReference type="SAM" id="MobiDB-lite"/>
    </source>
</evidence>
<evidence type="ECO:0000259" key="2">
    <source>
        <dbReference type="Pfam" id="PF01476"/>
    </source>
</evidence>
<accession>A0AAD6NM22</accession>
<dbReference type="Proteomes" id="UP001221413">
    <property type="component" value="Unassembled WGS sequence"/>
</dbReference>
<dbReference type="InterPro" id="IPR018392">
    <property type="entry name" value="LysM"/>
</dbReference>
<feature type="region of interest" description="Disordered" evidence="1">
    <location>
        <begin position="1"/>
        <end position="20"/>
    </location>
</feature>
<dbReference type="Pfam" id="PF14555">
    <property type="entry name" value="UBA_4"/>
    <property type="match status" value="1"/>
</dbReference>
<gene>
    <name evidence="3" type="ORF">Dda_2138</name>
</gene>
<proteinExistence type="predicted"/>